<evidence type="ECO:0000313" key="1">
    <source>
        <dbReference type="EMBL" id="RIY37510.1"/>
    </source>
</evidence>
<evidence type="ECO:0000313" key="2">
    <source>
        <dbReference type="Proteomes" id="UP000265916"/>
    </source>
</evidence>
<dbReference type="Proteomes" id="UP000265916">
    <property type="component" value="Unassembled WGS sequence"/>
</dbReference>
<comment type="caution">
    <text evidence="1">The sequence shown here is derived from an EMBL/GenBank/DDBJ whole genome shotgun (WGS) entry which is preliminary data.</text>
</comment>
<dbReference type="EMBL" id="NRJG01000085">
    <property type="protein sequence ID" value="RIY37510.1"/>
    <property type="molecule type" value="Genomic_DNA"/>
</dbReference>
<protein>
    <submittedName>
        <fullName evidence="1">Uncharacterized protein</fullName>
    </submittedName>
</protein>
<gene>
    <name evidence="1" type="ORF">CKF58_04895</name>
</gene>
<accession>A0A3A1YKE6</accession>
<sequence length="210" mass="23967">MVGLLGLALAFGLTACKDKDPYKITGNEVSSEQFDKFILIYTKYQEAWGSVYTLYNMFDLGKGKLLPGDTVKPNSVIMFYMMLNAPDVEANLIVDHQFNPPALKNFKFAHKVCLIAKRNGALQHKIAAVNEAALEFCDNTNYYYSLFIKPFTPDQIKSVIADIYRNKFSPEEWQDIERGKMGFNYQHVKDDDLWIHVTQPSDDNVISSDE</sequence>
<name>A0A3A1YKE6_9GAMM</name>
<reference evidence="1 2" key="1">
    <citation type="submission" date="2017-08" db="EMBL/GenBank/DDBJ databases">
        <title>Reclassification of Bisgaard taxon 37 and 44.</title>
        <authorList>
            <person name="Christensen H."/>
        </authorList>
    </citation>
    <scope>NUCLEOTIDE SEQUENCE [LARGE SCALE GENOMIC DNA]</scope>
    <source>
        <strain evidence="1 2">111</strain>
    </source>
</reference>
<proteinExistence type="predicted"/>
<keyword evidence="2" id="KW-1185">Reference proteome</keyword>
<organism evidence="1 2">
    <name type="scientific">Psittacicella hinzii</name>
    <dbReference type="NCBI Taxonomy" id="2028575"/>
    <lineage>
        <taxon>Bacteria</taxon>
        <taxon>Pseudomonadati</taxon>
        <taxon>Pseudomonadota</taxon>
        <taxon>Gammaproteobacteria</taxon>
        <taxon>Pasteurellales</taxon>
        <taxon>Psittacicellaceae</taxon>
        <taxon>Psittacicella</taxon>
    </lineage>
</organism>
<dbReference type="AlphaFoldDB" id="A0A3A1YKE6"/>